<dbReference type="InterPro" id="IPR019647">
    <property type="entry name" value="PhoP_reg_network_YrbL"/>
</dbReference>
<evidence type="ECO:0000313" key="2">
    <source>
        <dbReference type="Proteomes" id="UP000319732"/>
    </source>
</evidence>
<evidence type="ECO:0000313" key="1">
    <source>
        <dbReference type="EMBL" id="TQV77663.1"/>
    </source>
</evidence>
<comment type="caution">
    <text evidence="1">The sequence shown here is derived from an EMBL/GenBank/DDBJ whole genome shotgun (WGS) entry which is preliminary data.</text>
</comment>
<evidence type="ECO:0008006" key="3">
    <source>
        <dbReference type="Google" id="ProtNLM"/>
    </source>
</evidence>
<dbReference type="OrthoDB" id="595236at2"/>
<dbReference type="AlphaFoldDB" id="A0A545TKB5"/>
<sequence length="229" mass="25812">MAGLEPFARGGNRLCFVNPDNCHQCVKVARPGFSAAEKRRKKSFPKSLKPLSSFDDNLQEYRTLTAIHRRSGDPVLDLIPRCYGLVPTDCGPGIVTDLITDADGRISITLKQYLWEQGITPTLRQSLEQFRRQWSTLAVPSRDLLLHNVVVQQTAGGALRLMVIDGLGWSDLIPLAQLLPVLARRKALRKLDNLEARMQTLLTTKQRGGPWGYHGYLEPRQRRIENDDT</sequence>
<gene>
    <name evidence="1" type="ORF">FKG94_14995</name>
</gene>
<protein>
    <recommendedName>
        <fullName evidence="3">PhoP regulatory network protein YrbL</fullName>
    </recommendedName>
</protein>
<keyword evidence="2" id="KW-1185">Reference proteome</keyword>
<dbReference type="EMBL" id="VHSG01000014">
    <property type="protein sequence ID" value="TQV77663.1"/>
    <property type="molecule type" value="Genomic_DNA"/>
</dbReference>
<name>A0A545TKB5_9GAMM</name>
<accession>A0A545TKB5</accession>
<organism evidence="1 2">
    <name type="scientific">Exilibacterium tricleocarpae</name>
    <dbReference type="NCBI Taxonomy" id="2591008"/>
    <lineage>
        <taxon>Bacteria</taxon>
        <taxon>Pseudomonadati</taxon>
        <taxon>Pseudomonadota</taxon>
        <taxon>Gammaproteobacteria</taxon>
        <taxon>Cellvibrionales</taxon>
        <taxon>Cellvibrionaceae</taxon>
        <taxon>Exilibacterium</taxon>
    </lineage>
</organism>
<reference evidence="1 2" key="1">
    <citation type="submission" date="2019-06" db="EMBL/GenBank/DDBJ databases">
        <title>Whole genome sequence for Cellvibrionaceae sp. R142.</title>
        <authorList>
            <person name="Wang G."/>
        </authorList>
    </citation>
    <scope>NUCLEOTIDE SEQUENCE [LARGE SCALE GENOMIC DNA]</scope>
    <source>
        <strain evidence="1 2">R142</strain>
    </source>
</reference>
<dbReference type="Proteomes" id="UP000319732">
    <property type="component" value="Unassembled WGS sequence"/>
</dbReference>
<proteinExistence type="predicted"/>
<dbReference type="Pfam" id="PF10707">
    <property type="entry name" value="YrbL-PhoP_reg"/>
    <property type="match status" value="1"/>
</dbReference>